<comment type="caution">
    <text evidence="1">The sequence shown here is derived from an EMBL/GenBank/DDBJ whole genome shotgun (WGS) entry which is preliminary data.</text>
</comment>
<gene>
    <name evidence="1" type="ORF">PACLA_8A046924</name>
</gene>
<protein>
    <submittedName>
        <fullName evidence="1">Uncharacterized protein</fullName>
    </submittedName>
</protein>
<keyword evidence="2" id="KW-1185">Reference proteome</keyword>
<reference evidence="1" key="1">
    <citation type="submission" date="2020-04" db="EMBL/GenBank/DDBJ databases">
        <authorList>
            <person name="Alioto T."/>
            <person name="Alioto T."/>
            <person name="Gomez Garrido J."/>
        </authorList>
    </citation>
    <scope>NUCLEOTIDE SEQUENCE</scope>
    <source>
        <strain evidence="1">A484AB</strain>
    </source>
</reference>
<dbReference type="Proteomes" id="UP001152795">
    <property type="component" value="Unassembled WGS sequence"/>
</dbReference>
<organism evidence="1 2">
    <name type="scientific">Paramuricea clavata</name>
    <name type="common">Red gorgonian</name>
    <name type="synonym">Violescent sea-whip</name>
    <dbReference type="NCBI Taxonomy" id="317549"/>
    <lineage>
        <taxon>Eukaryota</taxon>
        <taxon>Metazoa</taxon>
        <taxon>Cnidaria</taxon>
        <taxon>Anthozoa</taxon>
        <taxon>Octocorallia</taxon>
        <taxon>Malacalcyonacea</taxon>
        <taxon>Plexauridae</taxon>
        <taxon>Paramuricea</taxon>
    </lineage>
</organism>
<sequence length="51" mass="5749">MSLIQMIKSAGCSAYKELSKKYEEIVLTALHRPGCTRVDLIFDQYPSVSVK</sequence>
<dbReference type="AlphaFoldDB" id="A0A7D9EE84"/>
<dbReference type="OrthoDB" id="5987889at2759"/>
<evidence type="ECO:0000313" key="1">
    <source>
        <dbReference type="EMBL" id="CAB4007074.1"/>
    </source>
</evidence>
<accession>A0A7D9EE84</accession>
<evidence type="ECO:0000313" key="2">
    <source>
        <dbReference type="Proteomes" id="UP001152795"/>
    </source>
</evidence>
<proteinExistence type="predicted"/>
<name>A0A7D9EE84_PARCT</name>
<feature type="non-terminal residue" evidence="1">
    <location>
        <position position="51"/>
    </location>
</feature>
<dbReference type="EMBL" id="CACRXK020005688">
    <property type="protein sequence ID" value="CAB4007074.1"/>
    <property type="molecule type" value="Genomic_DNA"/>
</dbReference>